<dbReference type="AlphaFoldDB" id="A0A0Q0RY52"/>
<dbReference type="PATRIC" id="fig|362413.3.peg.2396"/>
<dbReference type="STRING" id="362413.RC62_2452"/>
<comment type="caution">
    <text evidence="1">The sequence shown here is derived from an EMBL/GenBank/DDBJ whole genome shotgun (WGS) entry which is preliminary data.</text>
</comment>
<evidence type="ECO:0000313" key="2">
    <source>
        <dbReference type="Proteomes" id="UP000050443"/>
    </source>
</evidence>
<accession>A0A0Q0RY52</accession>
<dbReference type="EMBL" id="JRLF01000015">
    <property type="protein sequence ID" value="KQB37286.1"/>
    <property type="molecule type" value="Genomic_DNA"/>
</dbReference>
<sequence length="37" mass="4239">MSGFKNVMLSDCFSCADSKTDNLLWFFILAQRLTYAT</sequence>
<organism evidence="1 2">
    <name type="scientific">Flavobacterium aquidurense</name>
    <dbReference type="NCBI Taxonomy" id="362413"/>
    <lineage>
        <taxon>Bacteria</taxon>
        <taxon>Pseudomonadati</taxon>
        <taxon>Bacteroidota</taxon>
        <taxon>Flavobacteriia</taxon>
        <taxon>Flavobacteriales</taxon>
        <taxon>Flavobacteriaceae</taxon>
        <taxon>Flavobacterium</taxon>
    </lineage>
</organism>
<evidence type="ECO:0000313" key="1">
    <source>
        <dbReference type="EMBL" id="KQB37286.1"/>
    </source>
</evidence>
<name>A0A0Q0RY52_9FLAO</name>
<reference evidence="1 2" key="1">
    <citation type="submission" date="2014-09" db="EMBL/GenBank/DDBJ databases">
        <title>Genome sequence of Flavobacterium aquidurense RC62.</title>
        <authorList>
            <person name="Kim J.F."/>
            <person name="Kwak M.-J."/>
        </authorList>
    </citation>
    <scope>NUCLEOTIDE SEQUENCE [LARGE SCALE GENOMIC DNA]</scope>
    <source>
        <strain evidence="1 2">RC62</strain>
    </source>
</reference>
<dbReference type="Proteomes" id="UP000050443">
    <property type="component" value="Unassembled WGS sequence"/>
</dbReference>
<proteinExistence type="predicted"/>
<protein>
    <submittedName>
        <fullName evidence="1">Uncharacterized protein</fullName>
    </submittedName>
</protein>
<gene>
    <name evidence="1" type="ORF">RC62_2452</name>
</gene>